<name>A0AAD3SZQ1_NEPGR</name>
<dbReference type="Proteomes" id="UP001279734">
    <property type="component" value="Unassembled WGS sequence"/>
</dbReference>
<protein>
    <submittedName>
        <fullName evidence="1">Uncharacterized protein</fullName>
    </submittedName>
</protein>
<keyword evidence="2" id="KW-1185">Reference proteome</keyword>
<accession>A0AAD3SZQ1</accession>
<gene>
    <name evidence="1" type="ORF">Nepgr_022516</name>
</gene>
<reference evidence="1" key="1">
    <citation type="submission" date="2023-05" db="EMBL/GenBank/DDBJ databases">
        <title>Nepenthes gracilis genome sequencing.</title>
        <authorList>
            <person name="Fukushima K."/>
        </authorList>
    </citation>
    <scope>NUCLEOTIDE SEQUENCE</scope>
    <source>
        <strain evidence="1">SING2019-196</strain>
    </source>
</reference>
<proteinExistence type="predicted"/>
<evidence type="ECO:0000313" key="1">
    <source>
        <dbReference type="EMBL" id="GMH20675.1"/>
    </source>
</evidence>
<dbReference type="EMBL" id="BSYO01000022">
    <property type="protein sequence ID" value="GMH20675.1"/>
    <property type="molecule type" value="Genomic_DNA"/>
</dbReference>
<dbReference type="PANTHER" id="PTHR37383:SF1">
    <property type="entry name" value="OS01G0694200 PROTEIN"/>
    <property type="match status" value="1"/>
</dbReference>
<evidence type="ECO:0000313" key="2">
    <source>
        <dbReference type="Proteomes" id="UP001279734"/>
    </source>
</evidence>
<sequence>MVVLVEACKLSFPQLLSFSSPQVTSLLYDPNSLSLALIHSDSSISLYSSFSPFSLSSIPPPQTLIPAPSSSSCFLSLNPCPSSNYPNLPVVFITAGPNTCGSRVLLQFYVLTKNKTFVKAKVHCSQNGLSYDGKLGVIVDVSHGMKVSLAGSVNYFAMYSISAEKVWVFGVKMAGKVQQDGVNLRLVKCAVIDCYSPIYSISICSGLLVFGELDGVRLFLLRQLVKVRVGDRKKSCLVRSENENLDAGMEKIKIDGRSLNLNLPNGYKAHEESWDIDKNLVNSLKLKASGRPGEGNNEDGVARISSNGLLGAIVKENPDSVKPRSLKLRQDSSECGMCFVSFSSRMVETSRSTKSGHLTTKAIMIRDLSQHKLLVMDSNGDLHILHVPKSSPAEMKQLTGIMQVHKLAVLPNISSSAQAVWMSDGLYSVQMMMISDVENPMNDNEKSNNDGKLMQISDSDINTRAVKVSLLWVIKCNLDSWKRQPLCICNLLKEVPALAIKVY</sequence>
<dbReference type="AlphaFoldDB" id="A0AAD3SZQ1"/>
<comment type="caution">
    <text evidence="1">The sequence shown here is derived from an EMBL/GenBank/DDBJ whole genome shotgun (WGS) entry which is preliminary data.</text>
</comment>
<dbReference type="PANTHER" id="PTHR37383">
    <property type="entry name" value="OS01G0694200 PROTEIN"/>
    <property type="match status" value="1"/>
</dbReference>
<organism evidence="1 2">
    <name type="scientific">Nepenthes gracilis</name>
    <name type="common">Slender pitcher plant</name>
    <dbReference type="NCBI Taxonomy" id="150966"/>
    <lineage>
        <taxon>Eukaryota</taxon>
        <taxon>Viridiplantae</taxon>
        <taxon>Streptophyta</taxon>
        <taxon>Embryophyta</taxon>
        <taxon>Tracheophyta</taxon>
        <taxon>Spermatophyta</taxon>
        <taxon>Magnoliopsida</taxon>
        <taxon>eudicotyledons</taxon>
        <taxon>Gunneridae</taxon>
        <taxon>Pentapetalae</taxon>
        <taxon>Caryophyllales</taxon>
        <taxon>Nepenthaceae</taxon>
        <taxon>Nepenthes</taxon>
    </lineage>
</organism>